<dbReference type="AlphaFoldDB" id="A0A160N0P5"/>
<keyword evidence="2" id="KW-1185">Reference proteome</keyword>
<proteinExistence type="predicted"/>
<gene>
    <name evidence="1" type="ORF">ATSB10_11980</name>
</gene>
<dbReference type="EMBL" id="CP014841">
    <property type="protein sequence ID" value="AND68652.1"/>
    <property type="molecule type" value="Genomic_DNA"/>
</dbReference>
<sequence length="47" mass="5257">MTDQGGRIRTRRAPKVRCLQSGQADRLTLEFLAELFSLCYDTPPASS</sequence>
<protein>
    <submittedName>
        <fullName evidence="1">Uncharacterized protein</fullName>
    </submittedName>
</protein>
<name>A0A160N0P5_9GAMM</name>
<dbReference type="PATRIC" id="fig|445710.3.peg.1195"/>
<dbReference type="KEGG" id="dtx:ATSB10_11980"/>
<evidence type="ECO:0000313" key="2">
    <source>
        <dbReference type="Proteomes" id="UP000077255"/>
    </source>
</evidence>
<reference evidence="1 2" key="1">
    <citation type="submission" date="2016-02" db="EMBL/GenBank/DDBJ databases">
        <title>Complete genome sequencing and analysis of ATSB10, Dyella thiooxydans isolated from rhizosphere soil of sunflower (Helianthus annuus L.).</title>
        <authorList>
            <person name="Lee Y."/>
            <person name="Hwangbo K."/>
            <person name="Chung H."/>
            <person name="Yoo J."/>
            <person name="Kim K.Y."/>
            <person name="Sa T.M."/>
            <person name="Um Y."/>
            <person name="Madhaiyan M."/>
        </authorList>
    </citation>
    <scope>NUCLEOTIDE SEQUENCE [LARGE SCALE GENOMIC DNA]</scope>
    <source>
        <strain evidence="1 2">ATSB10</strain>
    </source>
</reference>
<accession>A0A160N0P5</accession>
<dbReference type="Proteomes" id="UP000077255">
    <property type="component" value="Chromosome"/>
</dbReference>
<organism evidence="1 2">
    <name type="scientific">Dyella thiooxydans</name>
    <dbReference type="NCBI Taxonomy" id="445710"/>
    <lineage>
        <taxon>Bacteria</taxon>
        <taxon>Pseudomonadati</taxon>
        <taxon>Pseudomonadota</taxon>
        <taxon>Gammaproteobacteria</taxon>
        <taxon>Lysobacterales</taxon>
        <taxon>Rhodanobacteraceae</taxon>
        <taxon>Dyella</taxon>
    </lineage>
</organism>
<evidence type="ECO:0000313" key="1">
    <source>
        <dbReference type="EMBL" id="AND68652.1"/>
    </source>
</evidence>